<feature type="compositionally biased region" description="Basic and acidic residues" evidence="6">
    <location>
        <begin position="8"/>
        <end position="19"/>
    </location>
</feature>
<dbReference type="SUPFAM" id="SSF58038">
    <property type="entry name" value="SNARE fusion complex"/>
    <property type="match status" value="2"/>
</dbReference>
<dbReference type="Proteomes" id="UP001219355">
    <property type="component" value="Chromosome 2"/>
</dbReference>
<dbReference type="AlphaFoldDB" id="A0AAF0DLB1"/>
<evidence type="ECO:0000313" key="9">
    <source>
        <dbReference type="Proteomes" id="UP001219355"/>
    </source>
</evidence>
<keyword evidence="2" id="KW-0813">Transport</keyword>
<dbReference type="GO" id="GO:0006906">
    <property type="term" value="P:vesicle fusion"/>
    <property type="evidence" value="ECO:0007669"/>
    <property type="project" value="TreeGrafter"/>
</dbReference>
<proteinExistence type="inferred from homology"/>
<dbReference type="GO" id="GO:0019905">
    <property type="term" value="F:syntaxin binding"/>
    <property type="evidence" value="ECO:0007669"/>
    <property type="project" value="TreeGrafter"/>
</dbReference>
<evidence type="ECO:0000256" key="2">
    <source>
        <dbReference type="ARBA" id="ARBA00022448"/>
    </source>
</evidence>
<gene>
    <name evidence="8" type="primary">SEC9</name>
    <name evidence="8" type="ORF">PRK78_004318</name>
</gene>
<dbReference type="GO" id="GO:0005886">
    <property type="term" value="C:plasma membrane"/>
    <property type="evidence" value="ECO:0007669"/>
    <property type="project" value="TreeGrafter"/>
</dbReference>
<evidence type="ECO:0000256" key="1">
    <source>
        <dbReference type="ARBA" id="ARBA00009480"/>
    </source>
</evidence>
<dbReference type="InterPro" id="IPR000727">
    <property type="entry name" value="T_SNARE_dom"/>
</dbReference>
<keyword evidence="3" id="KW-0653">Protein transport</keyword>
<name>A0AAF0DLB1_9EURO</name>
<evidence type="ECO:0000313" key="8">
    <source>
        <dbReference type="EMBL" id="WEW58850.1"/>
    </source>
</evidence>
<protein>
    <recommendedName>
        <fullName evidence="4">Protein transport protein SEC9</fullName>
    </recommendedName>
</protein>
<evidence type="ECO:0000256" key="3">
    <source>
        <dbReference type="ARBA" id="ARBA00022927"/>
    </source>
</evidence>
<feature type="domain" description="T-SNARE coiled-coil homology" evidence="7">
    <location>
        <begin position="373"/>
        <end position="435"/>
    </location>
</feature>
<feature type="compositionally biased region" description="Gly residues" evidence="6">
    <location>
        <begin position="98"/>
        <end position="140"/>
    </location>
</feature>
<evidence type="ECO:0000256" key="5">
    <source>
        <dbReference type="SAM" id="Coils"/>
    </source>
</evidence>
<dbReference type="CDD" id="cd15886">
    <property type="entry name" value="SNARE_SEC9N"/>
    <property type="match status" value="1"/>
</dbReference>
<feature type="region of interest" description="Disordered" evidence="6">
    <location>
        <begin position="1"/>
        <end position="216"/>
    </location>
</feature>
<dbReference type="PANTHER" id="PTHR19305:SF9">
    <property type="entry name" value="SYNAPTOSOMAL-ASSOCIATED PROTEIN 29"/>
    <property type="match status" value="1"/>
</dbReference>
<sequence length="436" mass="47789">MKKLGFNKKSEDGDDDSSRKALFGSKAKSKSPAPSSNPYAQAPAYTDPYTEAKSKIYGPPQAQAANGGLPTGPKQRYGGMNQSPNQMGNAGKNPYGEANGGGYGPGRQGDQGGYGSDRYGGGNTTGGGSRYGPGGYGGLGNTDPNAADDNRNALFGDARQRFQERQQQHDNSHPPPYSAHAGGQNESGAPGTTSGGYGAYQERQLTAEEEEEEDVQAMKQEIRFMKQQDVSSTRNALRVAAEAEETGRSTLARLGAQGERIHNTEKNLDLAANQNRIADEKSRELKRLNKSMFAMHVSNPFTSAERRKARDDAIIDRHQEERLQREETRLAAFRTEQRLGQTFKEMGKSTAPQKKTNLAERSKYQFEQDSEDDEMENEIESNLDALHGAAVRLNGLARATGRELEEQNKRLDVITGKSDSVDDQIHMNRARLDRIH</sequence>
<keyword evidence="9" id="KW-1185">Reference proteome</keyword>
<dbReference type="GO" id="GO:0015031">
    <property type="term" value="P:protein transport"/>
    <property type="evidence" value="ECO:0007669"/>
    <property type="project" value="UniProtKB-KW"/>
</dbReference>
<dbReference type="CDD" id="cd15857">
    <property type="entry name" value="SNARE_SEC9C"/>
    <property type="match status" value="1"/>
</dbReference>
<dbReference type="GO" id="GO:0031201">
    <property type="term" value="C:SNARE complex"/>
    <property type="evidence" value="ECO:0007669"/>
    <property type="project" value="TreeGrafter"/>
</dbReference>
<dbReference type="GO" id="GO:0006887">
    <property type="term" value="P:exocytosis"/>
    <property type="evidence" value="ECO:0007669"/>
    <property type="project" value="TreeGrafter"/>
</dbReference>
<comment type="similarity">
    <text evidence="1">Belongs to the SNAP-25 family.</text>
</comment>
<evidence type="ECO:0000256" key="4">
    <source>
        <dbReference type="ARBA" id="ARBA00072549"/>
    </source>
</evidence>
<dbReference type="PANTHER" id="PTHR19305">
    <property type="entry name" value="SYNAPTOSOMAL ASSOCIATED PROTEIN"/>
    <property type="match status" value="1"/>
</dbReference>
<accession>A0AAF0DLB1</accession>
<keyword evidence="5" id="KW-0175">Coiled coil</keyword>
<reference evidence="8" key="1">
    <citation type="submission" date="2023-03" db="EMBL/GenBank/DDBJ databases">
        <title>Emydomyces testavorans Genome Sequence.</title>
        <authorList>
            <person name="Hoyer L."/>
        </authorList>
    </citation>
    <scope>NUCLEOTIDE SEQUENCE</scope>
    <source>
        <strain evidence="8">16-2883</strain>
    </source>
</reference>
<evidence type="ECO:0000259" key="7">
    <source>
        <dbReference type="PROSITE" id="PS50192"/>
    </source>
</evidence>
<evidence type="ECO:0000256" key="6">
    <source>
        <dbReference type="SAM" id="MobiDB-lite"/>
    </source>
</evidence>
<organism evidence="8 9">
    <name type="scientific">Emydomyces testavorans</name>
    <dbReference type="NCBI Taxonomy" id="2070801"/>
    <lineage>
        <taxon>Eukaryota</taxon>
        <taxon>Fungi</taxon>
        <taxon>Dikarya</taxon>
        <taxon>Ascomycota</taxon>
        <taxon>Pezizomycotina</taxon>
        <taxon>Eurotiomycetes</taxon>
        <taxon>Eurotiomycetidae</taxon>
        <taxon>Onygenales</taxon>
        <taxon>Nannizziopsiaceae</taxon>
        <taxon>Emydomyces</taxon>
    </lineage>
</organism>
<dbReference type="Gene3D" id="1.20.5.110">
    <property type="match status" value="2"/>
</dbReference>
<dbReference type="SMART" id="SM00397">
    <property type="entry name" value="t_SNARE"/>
    <property type="match status" value="2"/>
</dbReference>
<dbReference type="FunFam" id="1.20.5.110:FF:000048">
    <property type="entry name" value="Protein transport protein SEC9"/>
    <property type="match status" value="1"/>
</dbReference>
<dbReference type="PROSITE" id="PS50192">
    <property type="entry name" value="T_SNARE"/>
    <property type="match status" value="1"/>
</dbReference>
<dbReference type="EMBL" id="CP120628">
    <property type="protein sequence ID" value="WEW58850.1"/>
    <property type="molecule type" value="Genomic_DNA"/>
</dbReference>
<dbReference type="FunFam" id="1.20.5.110:FF:000043">
    <property type="entry name" value="Protein transport protein sec9"/>
    <property type="match status" value="1"/>
</dbReference>
<feature type="coiled-coil region" evidence="5">
    <location>
        <begin position="261"/>
        <end position="291"/>
    </location>
</feature>
<feature type="compositionally biased region" description="Basic and acidic residues" evidence="6">
    <location>
        <begin position="158"/>
        <end position="172"/>
    </location>
</feature>
<dbReference type="GO" id="GO:0005484">
    <property type="term" value="F:SNAP receptor activity"/>
    <property type="evidence" value="ECO:0007669"/>
    <property type="project" value="TreeGrafter"/>
</dbReference>